<dbReference type="InterPro" id="IPR014576">
    <property type="entry name" value="Pesterase_YhaO"/>
</dbReference>
<accession>A0A644W0H5</accession>
<reference evidence="3" key="1">
    <citation type="submission" date="2019-08" db="EMBL/GenBank/DDBJ databases">
        <authorList>
            <person name="Kucharzyk K."/>
            <person name="Murdoch R.W."/>
            <person name="Higgins S."/>
            <person name="Loffler F."/>
        </authorList>
    </citation>
    <scope>NUCLEOTIDE SEQUENCE</scope>
</reference>
<dbReference type="PANTHER" id="PTHR30337">
    <property type="entry name" value="COMPONENT OF ATP-DEPENDENT DSDNA EXONUCLEASE"/>
    <property type="match status" value="1"/>
</dbReference>
<feature type="domain" description="Calcineurin-like phosphoesterase" evidence="2">
    <location>
        <begin position="26"/>
        <end position="222"/>
    </location>
</feature>
<dbReference type="Pfam" id="PF00149">
    <property type="entry name" value="Metallophos"/>
    <property type="match status" value="1"/>
</dbReference>
<dbReference type="InterPro" id="IPR041796">
    <property type="entry name" value="Mre11_N"/>
</dbReference>
<dbReference type="SUPFAM" id="SSF56300">
    <property type="entry name" value="Metallo-dependent phosphatases"/>
    <property type="match status" value="1"/>
</dbReference>
<organism evidence="3">
    <name type="scientific">bioreactor metagenome</name>
    <dbReference type="NCBI Taxonomy" id="1076179"/>
    <lineage>
        <taxon>unclassified sequences</taxon>
        <taxon>metagenomes</taxon>
        <taxon>ecological metagenomes</taxon>
    </lineage>
</organism>
<gene>
    <name evidence="3" type="ORF">SDC9_42387</name>
</gene>
<dbReference type="InterPro" id="IPR004843">
    <property type="entry name" value="Calcineurin-like_PHP"/>
</dbReference>
<protein>
    <recommendedName>
        <fullName evidence="2">Calcineurin-like phosphoesterase domain-containing protein</fullName>
    </recommendedName>
</protein>
<keyword evidence="1" id="KW-0378">Hydrolase</keyword>
<dbReference type="AlphaFoldDB" id="A0A644W0H5"/>
<comment type="caution">
    <text evidence="3">The sequence shown here is derived from an EMBL/GenBank/DDBJ whole genome shotgun (WGS) entry which is preliminary data.</text>
</comment>
<evidence type="ECO:0000259" key="2">
    <source>
        <dbReference type="Pfam" id="PF00149"/>
    </source>
</evidence>
<sequence length="450" mass="48998">MPSVPVQVAFSPGGEGEDPVSGRKISFVHCADLHLDSPFSGLSDISPSLGAFLRKATFRAFENAVTFALKKGADFFLVSGDVYDSEDRSVRAQVFFLEQLRRLSGGGIPSFIAAGNHDPLSGWEADRDFPPLAFRFGPGVESVPLLLGGERAGTVHGFSYPVREVEENMALRFSGGKGEGVNIALLHCNVGGRKGHENYAPCSLDDLRAAGMDYWALGHVHGAEVLCRDPLVVYPGTIQGRNIRETGEKGVFSVTLFPGEPGCAEFIPCDVVRWRSEDISIDGMERDEEFFQAVSDLKETVRRENGGLPALLRLSVSGRGKIHGLLRRPGFLRGPGGLLETMNEGEEDRPDFVFTEEISGVTLPPLDLDSLAAGSHFAGDFLKEIRAFRQRGDLREGLKDILRKRGILDRIQSRDVLEVIDSLSDEDTELLLDRGTWSALSGLLEGIDGV</sequence>
<dbReference type="InterPro" id="IPR029052">
    <property type="entry name" value="Metallo-depent_PP-like"/>
</dbReference>
<dbReference type="InterPro" id="IPR050535">
    <property type="entry name" value="DNA_Repair-Maintenance_Comp"/>
</dbReference>
<dbReference type="CDD" id="cd00840">
    <property type="entry name" value="MPP_Mre11_N"/>
    <property type="match status" value="1"/>
</dbReference>
<evidence type="ECO:0000256" key="1">
    <source>
        <dbReference type="ARBA" id="ARBA00022801"/>
    </source>
</evidence>
<dbReference type="GO" id="GO:0016787">
    <property type="term" value="F:hydrolase activity"/>
    <property type="evidence" value="ECO:0007669"/>
    <property type="project" value="UniProtKB-KW"/>
</dbReference>
<dbReference type="Gene3D" id="3.60.21.10">
    <property type="match status" value="1"/>
</dbReference>
<evidence type="ECO:0000313" key="3">
    <source>
        <dbReference type="EMBL" id="MPL96212.1"/>
    </source>
</evidence>
<dbReference type="EMBL" id="VSSQ01000500">
    <property type="protein sequence ID" value="MPL96212.1"/>
    <property type="molecule type" value="Genomic_DNA"/>
</dbReference>
<proteinExistence type="predicted"/>
<dbReference type="PIRSF" id="PIRSF033091">
    <property type="entry name" value="Pesterase_YhaO"/>
    <property type="match status" value="1"/>
</dbReference>
<dbReference type="PANTHER" id="PTHR30337:SF7">
    <property type="entry name" value="PHOSPHOESTERASE"/>
    <property type="match status" value="1"/>
</dbReference>
<name>A0A644W0H5_9ZZZZ</name>